<proteinExistence type="predicted"/>
<dbReference type="Proteomes" id="UP001055879">
    <property type="component" value="Linkage Group LG17"/>
</dbReference>
<evidence type="ECO:0000313" key="2">
    <source>
        <dbReference type="Proteomes" id="UP001055879"/>
    </source>
</evidence>
<sequence length="409" mass="45109">MSVYAPISFFSDAGNIIPKTIMERFKIRVLAIGILFLSASLCAINGVASTNSSSCMTAYNDGGAPAVLRSPECASQWVFMVESLKKSTKNCEFASLQGHRKYQEDRVTCNLDIRIPLIGKDAKNEAKVDLLAVFDGHGGTQASETAKRYFLDYFLVQVIAGYFKKASNLHNQHDLIDAVKGSRGSLLEIDDESLHEILKEALVGAIRDIDWKFSSATVEKRYSAGSTAGVVLLLNDEELLVANVGDSKVILCSGHAEELTRDHHPDRDDERARIEHAGGFVLDWDIPRVNGILAVSRAIGDVSLKRYGVIAEPEIMGWRWITVKDMYLMVASDGVFESLTSETVCQLIKDADVEENTTPNCRFPFLPLSSLAYWVVKTALERGSTDNLSAIVVPLAKRDGDYQVHKDEL</sequence>
<reference evidence="1 2" key="2">
    <citation type="journal article" date="2022" name="Mol. Ecol. Resour.">
        <title>The genomes of chicory, endive, great burdock and yacon provide insights into Asteraceae paleo-polyploidization history and plant inulin production.</title>
        <authorList>
            <person name="Fan W."/>
            <person name="Wang S."/>
            <person name="Wang H."/>
            <person name="Wang A."/>
            <person name="Jiang F."/>
            <person name="Liu H."/>
            <person name="Zhao H."/>
            <person name="Xu D."/>
            <person name="Zhang Y."/>
        </authorList>
    </citation>
    <scope>NUCLEOTIDE SEQUENCE [LARGE SCALE GENOMIC DNA]</scope>
    <source>
        <strain evidence="2">cv. Niubang</strain>
    </source>
</reference>
<gene>
    <name evidence="1" type="ORF">L6452_43199</name>
</gene>
<reference evidence="2" key="1">
    <citation type="journal article" date="2022" name="Mol. Ecol. Resour.">
        <title>The genomes of chicory, endive, great burdock and yacon provide insights into Asteraceae palaeo-polyploidization history and plant inulin production.</title>
        <authorList>
            <person name="Fan W."/>
            <person name="Wang S."/>
            <person name="Wang H."/>
            <person name="Wang A."/>
            <person name="Jiang F."/>
            <person name="Liu H."/>
            <person name="Zhao H."/>
            <person name="Xu D."/>
            <person name="Zhang Y."/>
        </authorList>
    </citation>
    <scope>NUCLEOTIDE SEQUENCE [LARGE SCALE GENOMIC DNA]</scope>
    <source>
        <strain evidence="2">cv. Niubang</strain>
    </source>
</reference>
<dbReference type="EMBL" id="CM042063">
    <property type="protein sequence ID" value="KAI3668122.1"/>
    <property type="molecule type" value="Genomic_DNA"/>
</dbReference>
<protein>
    <submittedName>
        <fullName evidence="1">Uncharacterized protein</fullName>
    </submittedName>
</protein>
<name>A0ACB8XKY3_ARCLA</name>
<evidence type="ECO:0000313" key="1">
    <source>
        <dbReference type="EMBL" id="KAI3668122.1"/>
    </source>
</evidence>
<keyword evidence="2" id="KW-1185">Reference proteome</keyword>
<accession>A0ACB8XKY3</accession>
<comment type="caution">
    <text evidence="1">The sequence shown here is derived from an EMBL/GenBank/DDBJ whole genome shotgun (WGS) entry which is preliminary data.</text>
</comment>
<organism evidence="1 2">
    <name type="scientific">Arctium lappa</name>
    <name type="common">Greater burdock</name>
    <name type="synonym">Lappa major</name>
    <dbReference type="NCBI Taxonomy" id="4217"/>
    <lineage>
        <taxon>Eukaryota</taxon>
        <taxon>Viridiplantae</taxon>
        <taxon>Streptophyta</taxon>
        <taxon>Embryophyta</taxon>
        <taxon>Tracheophyta</taxon>
        <taxon>Spermatophyta</taxon>
        <taxon>Magnoliopsida</taxon>
        <taxon>eudicotyledons</taxon>
        <taxon>Gunneridae</taxon>
        <taxon>Pentapetalae</taxon>
        <taxon>asterids</taxon>
        <taxon>campanulids</taxon>
        <taxon>Asterales</taxon>
        <taxon>Asteraceae</taxon>
        <taxon>Carduoideae</taxon>
        <taxon>Cardueae</taxon>
        <taxon>Arctiinae</taxon>
        <taxon>Arctium</taxon>
    </lineage>
</organism>